<keyword evidence="1" id="KW-0472">Membrane</keyword>
<dbReference type="InterPro" id="IPR025565">
    <property type="entry name" value="DUF4328"/>
</dbReference>
<feature type="domain" description="DUF2510" evidence="2">
    <location>
        <begin position="9"/>
        <end position="40"/>
    </location>
</feature>
<feature type="transmembrane region" description="Helical" evidence="1">
    <location>
        <begin position="59"/>
        <end position="87"/>
    </location>
</feature>
<evidence type="ECO:0000256" key="1">
    <source>
        <dbReference type="SAM" id="Phobius"/>
    </source>
</evidence>
<gene>
    <name evidence="4" type="ORF">ATK74_1850</name>
</gene>
<dbReference type="Pfam" id="PF14219">
    <property type="entry name" value="DUF4328"/>
    <property type="match status" value="1"/>
</dbReference>
<evidence type="ECO:0000313" key="4">
    <source>
        <dbReference type="EMBL" id="PFG17283.1"/>
    </source>
</evidence>
<dbReference type="AlphaFoldDB" id="A0A2A9CS71"/>
<proteinExistence type="predicted"/>
<keyword evidence="5" id="KW-1185">Reference proteome</keyword>
<reference evidence="4 5" key="1">
    <citation type="submission" date="2017-10" db="EMBL/GenBank/DDBJ databases">
        <title>Sequencing the genomes of 1000 actinobacteria strains.</title>
        <authorList>
            <person name="Klenk H.-P."/>
        </authorList>
    </citation>
    <scope>NUCLEOTIDE SEQUENCE [LARGE SCALE GENOMIC DNA]</scope>
    <source>
        <strain evidence="4 5">DSM 15597</strain>
    </source>
</reference>
<dbReference type="EMBL" id="PDJC01000001">
    <property type="protein sequence ID" value="PFG17283.1"/>
    <property type="molecule type" value="Genomic_DNA"/>
</dbReference>
<name>A0A2A9CS71_9ACTN</name>
<evidence type="ECO:0000259" key="3">
    <source>
        <dbReference type="Pfam" id="PF14219"/>
    </source>
</evidence>
<keyword evidence="1" id="KW-1133">Transmembrane helix</keyword>
<comment type="caution">
    <text evidence="4">The sequence shown here is derived from an EMBL/GenBank/DDBJ whole genome shotgun (WGS) entry which is preliminary data.</text>
</comment>
<organism evidence="4 5">
    <name type="scientific">Propionicimonas paludicola</name>
    <dbReference type="NCBI Taxonomy" id="185243"/>
    <lineage>
        <taxon>Bacteria</taxon>
        <taxon>Bacillati</taxon>
        <taxon>Actinomycetota</taxon>
        <taxon>Actinomycetes</taxon>
        <taxon>Propionibacteriales</taxon>
        <taxon>Nocardioidaceae</taxon>
        <taxon>Propionicimonas</taxon>
    </lineage>
</organism>
<feature type="transmembrane region" description="Helical" evidence="1">
    <location>
        <begin position="150"/>
        <end position="168"/>
    </location>
</feature>
<accession>A0A2A9CS71</accession>
<dbReference type="InterPro" id="IPR018929">
    <property type="entry name" value="DUF2510"/>
</dbReference>
<evidence type="ECO:0000259" key="2">
    <source>
        <dbReference type="Pfam" id="PF10708"/>
    </source>
</evidence>
<dbReference type="Proteomes" id="UP000226079">
    <property type="component" value="Unassembled WGS sequence"/>
</dbReference>
<dbReference type="RefSeq" id="WP_169923800.1">
    <property type="nucleotide sequence ID" value="NZ_PDJC01000001.1"/>
</dbReference>
<protein>
    <submittedName>
        <fullName evidence="4">Uncharacterized protein DUF2510</fullName>
    </submittedName>
</protein>
<feature type="transmembrane region" description="Helical" evidence="1">
    <location>
        <begin position="188"/>
        <end position="209"/>
    </location>
</feature>
<keyword evidence="1" id="KW-0812">Transmembrane</keyword>
<dbReference type="Pfam" id="PF10708">
    <property type="entry name" value="DUF2510"/>
    <property type="match status" value="1"/>
</dbReference>
<feature type="domain" description="DUF4328" evidence="3">
    <location>
        <begin position="96"/>
        <end position="246"/>
    </location>
</feature>
<evidence type="ECO:0000313" key="5">
    <source>
        <dbReference type="Proteomes" id="UP000226079"/>
    </source>
</evidence>
<feature type="transmembrane region" description="Helical" evidence="1">
    <location>
        <begin position="221"/>
        <end position="242"/>
    </location>
</feature>
<sequence length="256" mass="27203">MTTAPPTPAGWYPDPEAAGQLRYWDGRNWTSQVHASGLAPSASTSPAAWVPRRSLPLGLAIQVLLGAAGLLSLFNAGVEIWGFRLIADGVWDPLSIDLAVYQRYDQLHGIGSVLGSLSVVATGVTWIIWQAGLAAQAPEVALRRGLGWHIAGWFVPVVSLWFPVQNLADLRGALDGARAPSRVAPGYWVWWLFWLGGNLLGLIATRLPVPEQSLSSLADVTALLAVSDLLSVVAAGLAILVVRDLSGGVRAALQPR</sequence>
<feature type="transmembrane region" description="Helical" evidence="1">
    <location>
        <begin position="107"/>
        <end position="129"/>
    </location>
</feature>